<protein>
    <submittedName>
        <fullName evidence="1">Uncharacterized protein</fullName>
    </submittedName>
</protein>
<evidence type="ECO:0000313" key="1">
    <source>
        <dbReference type="EMBL" id="WZN57761.1"/>
    </source>
</evidence>
<sequence>MNLKEWRNRLIKSSYEQFDNFHKYFFDKIENIPTLYSYISASPFVPKEGAFTNLNLYYRMNPSFENEEHEAVYKYYLIKHLVSQSKITEYTMDLVGASDYKQSLGNYVEEFIDPITNYLHDKLDEGSSVLYLLEKYKLRTEWFFKQKLACLYNDHSHIGENKLEEDLRLYLYDQGIDYPFSTPLSASGRADIVSMLHTDDPLVLEIKIYDESKNYKKNRIAEGFSQIIKYANDYHKQVGYLVVFNLDAVNFEFQCEENEKNWPNRVIFEGKTYYIIVINLNSDKTASKSGKIKKVSITLDDLTLQK</sequence>
<keyword evidence="2" id="KW-1185">Reference proteome</keyword>
<gene>
    <name evidence="1" type="ORF">AACH28_09510</name>
</gene>
<reference evidence="1" key="1">
    <citation type="submission" date="2024-04" db="EMBL/GenBank/DDBJ databases">
        <title>Complete genome sequence of Sphingobacterium thalpophiium BAA-1094.</title>
        <authorList>
            <person name="Adaikpoh B.I."/>
        </authorList>
    </citation>
    <scope>NUCLEOTIDE SEQUENCE</scope>
    <source>
        <strain evidence="1">BAA-1094</strain>
    </source>
</reference>
<dbReference type="Proteomes" id="UP001485301">
    <property type="component" value="Chromosome"/>
</dbReference>
<dbReference type="EMBL" id="CP151087">
    <property type="protein sequence ID" value="WZN57761.1"/>
    <property type="molecule type" value="Genomic_DNA"/>
</dbReference>
<organism evidence="1 2">
    <name type="scientific">Sphingobacterium thalpophilum</name>
    <dbReference type="NCBI Taxonomy" id="259"/>
    <lineage>
        <taxon>Bacteria</taxon>
        <taxon>Pseudomonadati</taxon>
        <taxon>Bacteroidota</taxon>
        <taxon>Sphingobacteriia</taxon>
        <taxon>Sphingobacteriales</taxon>
        <taxon>Sphingobacteriaceae</taxon>
        <taxon>Sphingobacterium</taxon>
    </lineage>
</organism>
<name>A0ACD5C7G8_9SPHI</name>
<proteinExistence type="predicted"/>
<accession>A0ACD5C7G8</accession>
<evidence type="ECO:0000313" key="2">
    <source>
        <dbReference type="Proteomes" id="UP001485301"/>
    </source>
</evidence>